<dbReference type="Proteomes" id="UP000663873">
    <property type="component" value="Unassembled WGS sequence"/>
</dbReference>
<dbReference type="Pfam" id="PF00611">
    <property type="entry name" value="FCH"/>
    <property type="match status" value="1"/>
</dbReference>
<protein>
    <recommendedName>
        <fullName evidence="2">FCH domain-containing protein</fullName>
    </recommendedName>
</protein>
<dbReference type="SUPFAM" id="SSF103657">
    <property type="entry name" value="BAR/IMD domain-like"/>
    <property type="match status" value="1"/>
</dbReference>
<dbReference type="InterPro" id="IPR051627">
    <property type="entry name" value="SLIT-ROBO_RhoGAP"/>
</dbReference>
<dbReference type="PANTHER" id="PTHR14166">
    <property type="entry name" value="SLIT-ROBO RHO GTPASE ACTIVATING PROTEIN"/>
    <property type="match status" value="1"/>
</dbReference>
<proteinExistence type="predicted"/>
<keyword evidence="1" id="KW-0175">Coiled coil</keyword>
<reference evidence="3" key="1">
    <citation type="submission" date="2021-02" db="EMBL/GenBank/DDBJ databases">
        <authorList>
            <person name="Nowell W R."/>
        </authorList>
    </citation>
    <scope>NUCLEOTIDE SEQUENCE</scope>
</reference>
<dbReference type="EMBL" id="CAJOBP010002864">
    <property type="protein sequence ID" value="CAF4378292.1"/>
    <property type="molecule type" value="Genomic_DNA"/>
</dbReference>
<organism evidence="3 4">
    <name type="scientific">Rotaria socialis</name>
    <dbReference type="NCBI Taxonomy" id="392032"/>
    <lineage>
        <taxon>Eukaryota</taxon>
        <taxon>Metazoa</taxon>
        <taxon>Spiralia</taxon>
        <taxon>Gnathifera</taxon>
        <taxon>Rotifera</taxon>
        <taxon>Eurotatoria</taxon>
        <taxon>Bdelloidea</taxon>
        <taxon>Philodinida</taxon>
        <taxon>Philodinidae</taxon>
        <taxon>Rotaria</taxon>
    </lineage>
</organism>
<gene>
    <name evidence="3" type="ORF">UJA718_LOCUS17568</name>
</gene>
<feature type="non-terminal residue" evidence="3">
    <location>
        <position position="1"/>
    </location>
</feature>
<keyword evidence="4" id="KW-1185">Reference proteome</keyword>
<dbReference type="InterPro" id="IPR027267">
    <property type="entry name" value="AH/BAR_dom_sf"/>
</dbReference>
<feature type="domain" description="FCH" evidence="2">
    <location>
        <begin position="83"/>
        <end position="179"/>
    </location>
</feature>
<name>A0A820MV64_9BILA</name>
<evidence type="ECO:0000313" key="4">
    <source>
        <dbReference type="Proteomes" id="UP000663873"/>
    </source>
</evidence>
<dbReference type="InterPro" id="IPR001060">
    <property type="entry name" value="FCH_dom"/>
</dbReference>
<sequence>MSTPSESNNNTINTKSQPNTVSSTSLVLYTSYLQCLTPPPPPLPLTSSISLPSSPASFNEDKPIEKYYKKEKQILVEFDQIVKDIRFQLTEQLKCLEQRIDTQLSILAEIQEYFKRRADVELDYAKNLDNLHKQIGQKHRTQKARRESWILHSIYKLWDTIVQDTRTHVKYHTIMSDVCGKYMYDKFNEIAEDTRRMFAK</sequence>
<evidence type="ECO:0000259" key="2">
    <source>
        <dbReference type="SMART" id="SM00055"/>
    </source>
</evidence>
<comment type="caution">
    <text evidence="3">The sequence shown here is derived from an EMBL/GenBank/DDBJ whole genome shotgun (WGS) entry which is preliminary data.</text>
</comment>
<dbReference type="SMART" id="SM00055">
    <property type="entry name" value="FCH"/>
    <property type="match status" value="1"/>
</dbReference>
<dbReference type="Gene3D" id="1.20.1270.60">
    <property type="entry name" value="Arfaptin homology (AH) domain/BAR domain"/>
    <property type="match status" value="1"/>
</dbReference>
<accession>A0A820MV64</accession>
<evidence type="ECO:0000256" key="1">
    <source>
        <dbReference type="ARBA" id="ARBA00023054"/>
    </source>
</evidence>
<evidence type="ECO:0000313" key="3">
    <source>
        <dbReference type="EMBL" id="CAF4378292.1"/>
    </source>
</evidence>
<dbReference type="AlphaFoldDB" id="A0A820MV64"/>